<dbReference type="EMBL" id="RKLQ01000002">
    <property type="protein sequence ID" value="MBX0304047.1"/>
    <property type="molecule type" value="Genomic_DNA"/>
</dbReference>
<dbReference type="AlphaFoldDB" id="A0A8J8C875"/>
<evidence type="ECO:0000313" key="1">
    <source>
        <dbReference type="EMBL" id="MBX0304047.1"/>
    </source>
</evidence>
<dbReference type="Proteomes" id="UP000783863">
    <property type="component" value="Unassembled WGS sequence"/>
</dbReference>
<comment type="caution">
    <text evidence="1">The sequence shown here is derived from an EMBL/GenBank/DDBJ whole genome shotgun (WGS) entry which is preliminary data.</text>
</comment>
<sequence>MGEQKRWDVRVEGDTVVVELRRRLVLDDRASERLYSAIETAVTGDIDRVLTVVDVEHPLSDTLHDAVVRGARTAAAEGVTDWHVTGEHEHKAAAVARELPSVETAVFADVREARAQPA</sequence>
<reference evidence="1" key="1">
    <citation type="submission" date="2021-06" db="EMBL/GenBank/DDBJ databases">
        <title>Halomicroarcula sp. F24A a new haloarchaeum isolated from saline soil.</title>
        <authorList>
            <person name="Duran-Viseras A."/>
            <person name="Sanchez-Porro C."/>
            <person name="Ventosa A."/>
        </authorList>
    </citation>
    <scope>NUCLEOTIDE SEQUENCE</scope>
    <source>
        <strain evidence="1">F24A</strain>
    </source>
</reference>
<dbReference type="RefSeq" id="WP_220588281.1">
    <property type="nucleotide sequence ID" value="NZ_RKLQ01000002.1"/>
</dbReference>
<protein>
    <submittedName>
        <fullName evidence="1">Uncharacterized protein</fullName>
    </submittedName>
</protein>
<evidence type="ECO:0000313" key="2">
    <source>
        <dbReference type="Proteomes" id="UP000783863"/>
    </source>
</evidence>
<keyword evidence="2" id="KW-1185">Reference proteome</keyword>
<gene>
    <name evidence="1" type="ORF">EGD98_10250</name>
</gene>
<name>A0A8J8C875_9EURY</name>
<accession>A0A8J8C875</accession>
<proteinExistence type="predicted"/>
<organism evidence="1 2">
    <name type="scientific">Haloarcula salinisoli</name>
    <dbReference type="NCBI Taxonomy" id="2487746"/>
    <lineage>
        <taxon>Archaea</taxon>
        <taxon>Methanobacteriati</taxon>
        <taxon>Methanobacteriota</taxon>
        <taxon>Stenosarchaea group</taxon>
        <taxon>Halobacteria</taxon>
        <taxon>Halobacteriales</taxon>
        <taxon>Haloarculaceae</taxon>
        <taxon>Haloarcula</taxon>
    </lineage>
</organism>